<comment type="caution">
    <text evidence="6">Lacks conserved residue(s) required for the propagation of feature annotation.</text>
</comment>
<keyword evidence="5" id="KW-0325">Glycoprotein</keyword>
<dbReference type="Gene3D" id="3.10.250.10">
    <property type="entry name" value="SRCR-like domain"/>
    <property type="match status" value="3"/>
</dbReference>
<feature type="disulfide bond" evidence="6">
    <location>
        <begin position="233"/>
        <end position="243"/>
    </location>
</feature>
<dbReference type="PANTHER" id="PTHR48071">
    <property type="entry name" value="SRCR DOMAIN-CONTAINING PROTEIN"/>
    <property type="match status" value="1"/>
</dbReference>
<evidence type="ECO:0000313" key="11">
    <source>
        <dbReference type="Proteomes" id="UP001519460"/>
    </source>
</evidence>
<dbReference type="SMART" id="SM00409">
    <property type="entry name" value="IG"/>
    <property type="match status" value="2"/>
</dbReference>
<feature type="signal peptide" evidence="7">
    <location>
        <begin position="1"/>
        <end position="27"/>
    </location>
</feature>
<keyword evidence="1 7" id="KW-0732">Signal</keyword>
<proteinExistence type="predicted"/>
<dbReference type="SMART" id="SM00202">
    <property type="entry name" value="SR"/>
    <property type="match status" value="3"/>
</dbReference>
<evidence type="ECO:0008006" key="12">
    <source>
        <dbReference type="Google" id="ProtNLM"/>
    </source>
</evidence>
<dbReference type="InterPro" id="IPR003599">
    <property type="entry name" value="Ig_sub"/>
</dbReference>
<evidence type="ECO:0000313" key="10">
    <source>
        <dbReference type="EMBL" id="KAK7497125.1"/>
    </source>
</evidence>
<sequence>MGLTRRSAFTASVEIILISMLVSPSQVVRPSAHYGQGTGPIWLDDLNCTGNERDVFQCSHRGVGSHNCDHSEDVGLNCSPPTQIRLVGGGWPSVGRVEVNIGGRWGTVCGHRFGPSDAKVVCRMLGYNGSTPTSRGSSYYGRGSNLIWLDNLQCTGNETDLLQCLSSDQIGKHNCSHSDDVGVDQIGKHNCSHSDDVGVDCHVSHRKSQNPSTNGSAYYGIGSGPIWLDNVTCLGNESSIFNCKHRPLGVHGCGHLQDVGVNCRPTSGPSRVSLSGPLHHITDGTKPLTLNCTSEEFTPSVSFTWSGHSFPTNSVTSADFETLTFTPTISDDGNTAPVITDFWDGDSVMEGSNVTLTCSITGGKPTVTSVTISCGGQGRTLSSSGNQAVGGTTPSINITIDFLRAEDDGTKCQCSGNWTTQPNLYLLKSSVTIYVIRAPGFAEMSNLSTPENQPLLIELEPQTDLLKATIQLMAYPAPVLVHVAFVGPNITSDNTEHGGEEVDSNSFLLLCEASDVLYDQVCSISVLNVKVLDAGVYRLTVENMAGDFSFYVKLNVHAVTEKGKVYDNAALDSDNPRENPYVNVTAVSDSNGATGGKGRMLSEEASGGDAVYENTVLR</sequence>
<dbReference type="FunFam" id="3.10.250.10:FF:000007">
    <property type="entry name" value="Soluble scavenger receptor cysteine-rich domain-containing protein SSC5D"/>
    <property type="match status" value="1"/>
</dbReference>
<dbReference type="PRINTS" id="PR00258">
    <property type="entry name" value="SPERACTRCPTR"/>
</dbReference>
<evidence type="ECO:0000256" key="1">
    <source>
        <dbReference type="ARBA" id="ARBA00022729"/>
    </source>
</evidence>
<dbReference type="InterPro" id="IPR036179">
    <property type="entry name" value="Ig-like_dom_sf"/>
</dbReference>
<dbReference type="SUPFAM" id="SSF48726">
    <property type="entry name" value="Immunoglobulin"/>
    <property type="match status" value="1"/>
</dbReference>
<dbReference type="EMBL" id="JACVVK020000061">
    <property type="protein sequence ID" value="KAK7497125.1"/>
    <property type="molecule type" value="Genomic_DNA"/>
</dbReference>
<gene>
    <name evidence="10" type="ORF">BaRGS_00011655</name>
</gene>
<evidence type="ECO:0000256" key="7">
    <source>
        <dbReference type="SAM" id="SignalP"/>
    </source>
</evidence>
<keyword evidence="2" id="KW-0677">Repeat</keyword>
<feature type="domain" description="SRCR" evidence="8">
    <location>
        <begin position="212"/>
        <end position="264"/>
    </location>
</feature>
<feature type="domain" description="Ig-like" evidence="9">
    <location>
        <begin position="269"/>
        <end position="373"/>
    </location>
</feature>
<dbReference type="InterPro" id="IPR001190">
    <property type="entry name" value="SRCR"/>
</dbReference>
<evidence type="ECO:0000256" key="4">
    <source>
        <dbReference type="ARBA" id="ARBA00023170"/>
    </source>
</evidence>
<dbReference type="InterPro" id="IPR036772">
    <property type="entry name" value="SRCR-like_dom_sf"/>
</dbReference>
<dbReference type="PROSITE" id="PS50287">
    <property type="entry name" value="SRCR_2"/>
    <property type="match status" value="3"/>
</dbReference>
<evidence type="ECO:0000256" key="3">
    <source>
        <dbReference type="ARBA" id="ARBA00023157"/>
    </source>
</evidence>
<feature type="disulfide bond" evidence="6">
    <location>
        <begin position="154"/>
        <end position="164"/>
    </location>
</feature>
<protein>
    <recommendedName>
        <fullName evidence="12">Deleted in malignant brain tumors 1 protein-like</fullName>
    </recommendedName>
</protein>
<dbReference type="PANTHER" id="PTHR48071:SF18">
    <property type="entry name" value="DELETED IN MALIGNANT BRAIN TUMORS 1 PROTEIN-RELATED"/>
    <property type="match status" value="1"/>
</dbReference>
<keyword evidence="4" id="KW-0675">Receptor</keyword>
<evidence type="ECO:0000259" key="8">
    <source>
        <dbReference type="PROSITE" id="PS50287"/>
    </source>
</evidence>
<dbReference type="Gene3D" id="2.60.40.10">
    <property type="entry name" value="Immunoglobulins"/>
    <property type="match status" value="1"/>
</dbReference>
<name>A0ABD0LCU3_9CAEN</name>
<organism evidence="10 11">
    <name type="scientific">Batillaria attramentaria</name>
    <dbReference type="NCBI Taxonomy" id="370345"/>
    <lineage>
        <taxon>Eukaryota</taxon>
        <taxon>Metazoa</taxon>
        <taxon>Spiralia</taxon>
        <taxon>Lophotrochozoa</taxon>
        <taxon>Mollusca</taxon>
        <taxon>Gastropoda</taxon>
        <taxon>Caenogastropoda</taxon>
        <taxon>Sorbeoconcha</taxon>
        <taxon>Cerithioidea</taxon>
        <taxon>Batillariidae</taxon>
        <taxon>Batillaria</taxon>
    </lineage>
</organism>
<feature type="disulfide bond" evidence="6">
    <location>
        <begin position="48"/>
        <end position="58"/>
    </location>
</feature>
<reference evidence="10 11" key="1">
    <citation type="journal article" date="2023" name="Sci. Data">
        <title>Genome assembly of the Korean intertidal mud-creeper Batillaria attramentaria.</title>
        <authorList>
            <person name="Patra A.K."/>
            <person name="Ho P.T."/>
            <person name="Jun S."/>
            <person name="Lee S.J."/>
            <person name="Kim Y."/>
            <person name="Won Y.J."/>
        </authorList>
    </citation>
    <scope>NUCLEOTIDE SEQUENCE [LARGE SCALE GENOMIC DNA]</scope>
    <source>
        <strain evidence="10">Wonlab-2016</strain>
    </source>
</reference>
<feature type="domain" description="SRCR" evidence="8">
    <location>
        <begin position="84"/>
        <end position="202"/>
    </location>
</feature>
<accession>A0ABD0LCU3</accession>
<comment type="caution">
    <text evidence="10">The sequence shown here is derived from an EMBL/GenBank/DDBJ whole genome shotgun (WGS) entry which is preliminary data.</text>
</comment>
<evidence type="ECO:0000256" key="2">
    <source>
        <dbReference type="ARBA" id="ARBA00022737"/>
    </source>
</evidence>
<evidence type="ECO:0000256" key="5">
    <source>
        <dbReference type="ARBA" id="ARBA00023180"/>
    </source>
</evidence>
<dbReference type="Pfam" id="PF00530">
    <property type="entry name" value="SRCR"/>
    <property type="match status" value="3"/>
</dbReference>
<keyword evidence="3 6" id="KW-1015">Disulfide bond</keyword>
<feature type="domain" description="SRCR" evidence="8">
    <location>
        <begin position="31"/>
        <end position="79"/>
    </location>
</feature>
<keyword evidence="11" id="KW-1185">Reference proteome</keyword>
<dbReference type="AlphaFoldDB" id="A0ABD0LCU3"/>
<evidence type="ECO:0000256" key="6">
    <source>
        <dbReference type="PROSITE-ProRule" id="PRU00196"/>
    </source>
</evidence>
<feature type="chain" id="PRO_5044814992" description="Deleted in malignant brain tumors 1 protein-like" evidence="7">
    <location>
        <begin position="28"/>
        <end position="618"/>
    </location>
</feature>
<dbReference type="SUPFAM" id="SSF56487">
    <property type="entry name" value="SRCR-like"/>
    <property type="match status" value="3"/>
</dbReference>
<dbReference type="PROSITE" id="PS50835">
    <property type="entry name" value="IG_LIKE"/>
    <property type="match status" value="1"/>
</dbReference>
<dbReference type="InterPro" id="IPR013783">
    <property type="entry name" value="Ig-like_fold"/>
</dbReference>
<evidence type="ECO:0000259" key="9">
    <source>
        <dbReference type="PROSITE" id="PS50835"/>
    </source>
</evidence>
<dbReference type="PROSITE" id="PS00420">
    <property type="entry name" value="SRCR_1"/>
    <property type="match status" value="1"/>
</dbReference>
<dbReference type="Proteomes" id="UP001519460">
    <property type="component" value="Unassembled WGS sequence"/>
</dbReference>
<dbReference type="InterPro" id="IPR007110">
    <property type="entry name" value="Ig-like_dom"/>
</dbReference>